<dbReference type="AlphaFoldDB" id="A0A0D9NL35"/>
<keyword evidence="1" id="KW-0732">Signal</keyword>
<dbReference type="Proteomes" id="UP000054544">
    <property type="component" value="Unassembled WGS sequence"/>
</dbReference>
<feature type="signal peptide" evidence="1">
    <location>
        <begin position="1"/>
        <end position="16"/>
    </location>
</feature>
<accession>A0A0D9NL35</accession>
<proteinExistence type="predicted"/>
<sequence length="112" mass="12621">MKYIAIMAALGSLVSAGRIEARVPQAPTEASGVPAAPTPEVNPATMREIMNINKEFVLRMCFQLVQIINNTAFRFPEDYTSANAKSDFCRENSDMIYWQLKDEQKVRKGDVY</sequence>
<dbReference type="EMBL" id="KE384754">
    <property type="protein sequence ID" value="KJK74792.1"/>
    <property type="molecule type" value="Genomic_DNA"/>
</dbReference>
<reference evidence="3" key="1">
    <citation type="journal article" date="2014" name="BMC Genomics">
        <title>The genome sequence of the biocontrol fungus Metarhizium anisopliae and comparative genomics of Metarhizium species.</title>
        <authorList>
            <person name="Pattemore J.A."/>
            <person name="Hane J.K."/>
            <person name="Williams A.H."/>
            <person name="Wilson B.A."/>
            <person name="Stodart B.J."/>
            <person name="Ash G.J."/>
        </authorList>
    </citation>
    <scope>NUCLEOTIDE SEQUENCE [LARGE SCALE GENOMIC DNA]</scope>
    <source>
        <strain evidence="3">BRIP 53293</strain>
    </source>
</reference>
<evidence type="ECO:0000313" key="3">
    <source>
        <dbReference type="Proteomes" id="UP000054544"/>
    </source>
</evidence>
<evidence type="ECO:0000256" key="1">
    <source>
        <dbReference type="SAM" id="SignalP"/>
    </source>
</evidence>
<name>A0A0D9NL35_METAN</name>
<gene>
    <name evidence="2" type="ORF">H634G_09836</name>
</gene>
<evidence type="ECO:0000313" key="2">
    <source>
        <dbReference type="EMBL" id="KJK74792.1"/>
    </source>
</evidence>
<feature type="chain" id="PRO_5002341336" evidence="1">
    <location>
        <begin position="17"/>
        <end position="112"/>
    </location>
</feature>
<organism evidence="2 3">
    <name type="scientific">Metarhizium anisopliae BRIP 53293</name>
    <dbReference type="NCBI Taxonomy" id="1291518"/>
    <lineage>
        <taxon>Eukaryota</taxon>
        <taxon>Fungi</taxon>
        <taxon>Dikarya</taxon>
        <taxon>Ascomycota</taxon>
        <taxon>Pezizomycotina</taxon>
        <taxon>Sordariomycetes</taxon>
        <taxon>Hypocreomycetidae</taxon>
        <taxon>Hypocreales</taxon>
        <taxon>Clavicipitaceae</taxon>
        <taxon>Metarhizium</taxon>
    </lineage>
</organism>
<keyword evidence="3" id="KW-1185">Reference proteome</keyword>
<protein>
    <submittedName>
        <fullName evidence="2">Uncharacterized protein</fullName>
    </submittedName>
</protein>